<organism evidence="2">
    <name type="scientific">Lotharella oceanica</name>
    <dbReference type="NCBI Taxonomy" id="641309"/>
    <lineage>
        <taxon>Eukaryota</taxon>
        <taxon>Sar</taxon>
        <taxon>Rhizaria</taxon>
        <taxon>Cercozoa</taxon>
        <taxon>Chlorarachniophyceae</taxon>
        <taxon>Lotharella</taxon>
    </lineage>
</organism>
<proteinExistence type="predicted"/>
<feature type="compositionally biased region" description="Basic and acidic residues" evidence="1">
    <location>
        <begin position="150"/>
        <end position="161"/>
    </location>
</feature>
<sequence length="167" mass="18912">MEPKKEEKAAAPAAKRSDAPPSIFDPVIKKNQGGLASGSEKWLRLHGHMLFYSSNKEDIVGDKNIISLLKEYKANEGKSGKKRFELKNGKVKGIHVSLIHLITSSATSKGMSLVVKLHEYNRTFTFEPRDPTKPLHMKWKKAIQASAKHYKNEEEERKKEEENDELG</sequence>
<evidence type="ECO:0008006" key="3">
    <source>
        <dbReference type="Google" id="ProtNLM"/>
    </source>
</evidence>
<name>A0A7S2TQN1_9EUKA</name>
<feature type="region of interest" description="Disordered" evidence="1">
    <location>
        <begin position="1"/>
        <end position="24"/>
    </location>
</feature>
<dbReference type="EMBL" id="HBHP01017297">
    <property type="protein sequence ID" value="CAD9765536.1"/>
    <property type="molecule type" value="Transcribed_RNA"/>
</dbReference>
<protein>
    <recommendedName>
        <fullName evidence="3">PH domain-containing protein</fullName>
    </recommendedName>
</protein>
<dbReference type="AlphaFoldDB" id="A0A7S2TQN1"/>
<evidence type="ECO:0000256" key="1">
    <source>
        <dbReference type="SAM" id="MobiDB-lite"/>
    </source>
</evidence>
<gene>
    <name evidence="2" type="ORF">LSP00402_LOCUS10710</name>
</gene>
<feature type="region of interest" description="Disordered" evidence="1">
    <location>
        <begin position="146"/>
        <end position="167"/>
    </location>
</feature>
<evidence type="ECO:0000313" key="2">
    <source>
        <dbReference type="EMBL" id="CAD9765536.1"/>
    </source>
</evidence>
<reference evidence="2" key="1">
    <citation type="submission" date="2021-01" db="EMBL/GenBank/DDBJ databases">
        <authorList>
            <person name="Corre E."/>
            <person name="Pelletier E."/>
            <person name="Niang G."/>
            <person name="Scheremetjew M."/>
            <person name="Finn R."/>
            <person name="Kale V."/>
            <person name="Holt S."/>
            <person name="Cochrane G."/>
            <person name="Meng A."/>
            <person name="Brown T."/>
            <person name="Cohen L."/>
        </authorList>
    </citation>
    <scope>NUCLEOTIDE SEQUENCE</scope>
    <source>
        <strain evidence="2">CCMP622</strain>
    </source>
</reference>
<accession>A0A7S2TQN1</accession>